<sequence length="759" mass="86046">MANPQFIHEMGNGETQGVKKITACERCYRQKLKKTKQEGGRRGKRKGLAKKDEARKVSKASEQNDNTATPILTESTGENEEQQKGPNHSGVFDTYNSQTVLSLVQNFNSPLSDKPTGDTPSMSGDSKLQAWGHGRPTINEILIHLPPVPVAEYSLTVYFNMVHWFMTVVHEGNVMSKFREIKVALENGNLESLDTDENFNEILLLMIMISLGVKYSYMHPARRRKLLKLYQDSMCLHESNLEEDVKPKVDNLMNNILLVIRANLFSSLSICTLATVQTSILVSSFYLYHGDPNLAWAVLGCGHKAAHMLRLNKEWKRDRLSPSPSPADDEIIQLRRRVFWALYIADRFSAMSYGLPIGIPDTGCDIKLPDNRKAFPNPNRSSYLLMEKDEETNLLTYQTYKVTFYIILGEILAKLYHPREKSCLDQVKQYSPPGPSDEDNSTQQLLKTVKYLDKKLRNWFDSLPELLRLEYHEKRDSKDYLDRDSDEDLIVPEADDQSSSPQEVKARRGRIKQRILGVEALLLQLGYDNAMIILHRPLLRYRSESVNALDYSARSCWEAALRTSKIIHSGVFAACQRTHAGSFAGLHIFNAGVVLYYFGCREIFGTQSMECKRGLKCIIQTQRTLGDKLPVAKPSVQILERLIKLMLQKEMDNILSTANTPHEGEESRDKDVALVLSSLKDENGEHGGVHPSSNPNNNPSSVESSHIMENEMLSEILSEFDQVLAETINQSTFRSSNSTGVQSIINEPEQAWMWAMDDF</sequence>
<dbReference type="InterPro" id="IPR050987">
    <property type="entry name" value="AtrR-like"/>
</dbReference>
<comment type="caution">
    <text evidence="4">The sequence shown here is derived from an EMBL/GenBank/DDBJ whole genome shotgun (WGS) entry which is preliminary data.</text>
</comment>
<dbReference type="AlphaFoldDB" id="A0A642UG34"/>
<dbReference type="CDD" id="cd12148">
    <property type="entry name" value="fungal_TF_MHR"/>
    <property type="match status" value="1"/>
</dbReference>
<feature type="region of interest" description="Disordered" evidence="2">
    <location>
        <begin position="683"/>
        <end position="705"/>
    </location>
</feature>
<accession>A0A642UG34</accession>
<gene>
    <name evidence="4" type="ORF">TRICI_006602</name>
</gene>
<dbReference type="GO" id="GO:0006351">
    <property type="term" value="P:DNA-templated transcription"/>
    <property type="evidence" value="ECO:0007669"/>
    <property type="project" value="InterPro"/>
</dbReference>
<feature type="region of interest" description="Disordered" evidence="2">
    <location>
        <begin position="107"/>
        <end position="126"/>
    </location>
</feature>
<organism evidence="4 5">
    <name type="scientific">Trichomonascus ciferrii</name>
    <dbReference type="NCBI Taxonomy" id="44093"/>
    <lineage>
        <taxon>Eukaryota</taxon>
        <taxon>Fungi</taxon>
        <taxon>Dikarya</taxon>
        <taxon>Ascomycota</taxon>
        <taxon>Saccharomycotina</taxon>
        <taxon>Dipodascomycetes</taxon>
        <taxon>Dipodascales</taxon>
        <taxon>Trichomonascaceae</taxon>
        <taxon>Trichomonascus</taxon>
        <taxon>Trichomonascus ciferrii complex</taxon>
    </lineage>
</organism>
<dbReference type="VEuPathDB" id="FungiDB:TRICI_006602"/>
<dbReference type="EMBL" id="SWFS01000548">
    <property type="protein sequence ID" value="KAA8898284.1"/>
    <property type="molecule type" value="Genomic_DNA"/>
</dbReference>
<evidence type="ECO:0000313" key="5">
    <source>
        <dbReference type="Proteomes" id="UP000761534"/>
    </source>
</evidence>
<feature type="region of interest" description="Disordered" evidence="2">
    <location>
        <begin position="31"/>
        <end position="92"/>
    </location>
</feature>
<proteinExistence type="predicted"/>
<evidence type="ECO:0000256" key="1">
    <source>
        <dbReference type="ARBA" id="ARBA00023242"/>
    </source>
</evidence>
<dbReference type="Proteomes" id="UP000761534">
    <property type="component" value="Unassembled WGS sequence"/>
</dbReference>
<dbReference type="SMART" id="SM00906">
    <property type="entry name" value="Fungal_trans"/>
    <property type="match status" value="1"/>
</dbReference>
<evidence type="ECO:0000313" key="4">
    <source>
        <dbReference type="EMBL" id="KAA8898284.1"/>
    </source>
</evidence>
<feature type="region of interest" description="Disordered" evidence="2">
    <location>
        <begin position="1"/>
        <end position="20"/>
    </location>
</feature>
<feature type="compositionally biased region" description="Low complexity" evidence="2">
    <location>
        <begin position="691"/>
        <end position="701"/>
    </location>
</feature>
<dbReference type="PANTHER" id="PTHR46910:SF17">
    <property type="entry name" value="SCFA-RELATED"/>
    <property type="match status" value="1"/>
</dbReference>
<feature type="domain" description="Xylanolytic transcriptional activator regulatory" evidence="3">
    <location>
        <begin position="295"/>
        <end position="375"/>
    </location>
</feature>
<feature type="compositionally biased region" description="Polar residues" evidence="2">
    <location>
        <begin position="60"/>
        <end position="76"/>
    </location>
</feature>
<evidence type="ECO:0000259" key="3">
    <source>
        <dbReference type="SMART" id="SM00906"/>
    </source>
</evidence>
<dbReference type="GO" id="GO:0003677">
    <property type="term" value="F:DNA binding"/>
    <property type="evidence" value="ECO:0007669"/>
    <property type="project" value="InterPro"/>
</dbReference>
<dbReference type="Pfam" id="PF04082">
    <property type="entry name" value="Fungal_trans"/>
    <property type="match status" value="1"/>
</dbReference>
<keyword evidence="5" id="KW-1185">Reference proteome</keyword>
<keyword evidence="1" id="KW-0539">Nucleus</keyword>
<evidence type="ECO:0000256" key="2">
    <source>
        <dbReference type="SAM" id="MobiDB-lite"/>
    </source>
</evidence>
<name>A0A642UG34_9ASCO</name>
<protein>
    <recommendedName>
        <fullName evidence="3">Xylanolytic transcriptional activator regulatory domain-containing protein</fullName>
    </recommendedName>
</protein>
<reference evidence="4" key="1">
    <citation type="journal article" date="2019" name="G3 (Bethesda)">
        <title>Genome Assemblies of Two Rare Opportunistic Yeast Pathogens: Diutina rugosa (syn. Candida rugosa) and Trichomonascus ciferrii (syn. Candida ciferrii).</title>
        <authorList>
            <person name="Mixao V."/>
            <person name="Saus E."/>
            <person name="Hansen A.P."/>
            <person name="Lass-Florl C."/>
            <person name="Gabaldon T."/>
        </authorList>
    </citation>
    <scope>NUCLEOTIDE SEQUENCE</scope>
    <source>
        <strain evidence="4">CBS 4856</strain>
    </source>
</reference>
<dbReference type="InterPro" id="IPR007219">
    <property type="entry name" value="XnlR_reg_dom"/>
</dbReference>
<dbReference type="GO" id="GO:0003700">
    <property type="term" value="F:DNA-binding transcription factor activity"/>
    <property type="evidence" value="ECO:0007669"/>
    <property type="project" value="InterPro"/>
</dbReference>
<dbReference type="PANTHER" id="PTHR46910">
    <property type="entry name" value="TRANSCRIPTION FACTOR PDR1"/>
    <property type="match status" value="1"/>
</dbReference>
<dbReference type="OrthoDB" id="3266505at2759"/>
<dbReference type="GO" id="GO:0008270">
    <property type="term" value="F:zinc ion binding"/>
    <property type="evidence" value="ECO:0007669"/>
    <property type="project" value="InterPro"/>
</dbReference>